<accession>A0A5P9P0J4</accession>
<reference evidence="2 3" key="1">
    <citation type="journal article" date="2007" name="Int. J. Syst. Evol. Microbiol.">
        <title>Natronorubrum sulfidifaciens sp. nov., an extremely haloalkaliphilic archaeon isolated from Aiding salt lake in Xin-Jiang, China.</title>
        <authorList>
            <person name="Cui H.L."/>
            <person name="Tohty D."/>
            <person name="Liu H.C."/>
            <person name="Liu S.J."/>
            <person name="Oren A."/>
            <person name="Zhou P.J."/>
        </authorList>
    </citation>
    <scope>NUCLEOTIDE SEQUENCE [LARGE SCALE GENOMIC DNA]</scope>
    <source>
        <strain evidence="2 3">7-3</strain>
    </source>
</reference>
<feature type="transmembrane region" description="Helical" evidence="1">
    <location>
        <begin position="49"/>
        <end position="74"/>
    </location>
</feature>
<keyword evidence="3" id="KW-1185">Reference proteome</keyword>
<gene>
    <name evidence="2" type="ORF">GCU68_03390</name>
</gene>
<evidence type="ECO:0000313" key="3">
    <source>
        <dbReference type="Proteomes" id="UP000326170"/>
    </source>
</evidence>
<dbReference type="RefSeq" id="WP_152939052.1">
    <property type="nucleotide sequence ID" value="NZ_CP045488.1"/>
</dbReference>
<name>A0A5P9P0J4_9EURY</name>
<dbReference type="EMBL" id="CP045488">
    <property type="protein sequence ID" value="QFU81671.1"/>
    <property type="molecule type" value="Genomic_DNA"/>
</dbReference>
<dbReference type="KEGG" id="nas:GCU68_03390"/>
<proteinExistence type="predicted"/>
<evidence type="ECO:0000313" key="2">
    <source>
        <dbReference type="EMBL" id="QFU81671.1"/>
    </source>
</evidence>
<protein>
    <submittedName>
        <fullName evidence="2">Uncharacterized protein</fullName>
    </submittedName>
</protein>
<feature type="transmembrane region" description="Helical" evidence="1">
    <location>
        <begin position="7"/>
        <end position="29"/>
    </location>
</feature>
<evidence type="ECO:0000256" key="1">
    <source>
        <dbReference type="SAM" id="Phobius"/>
    </source>
</evidence>
<dbReference type="GeneID" id="42300061"/>
<dbReference type="OrthoDB" id="385166at2157"/>
<keyword evidence="1" id="KW-0472">Membrane</keyword>
<sequence>MSGTDRGAVIAVVGGAMVVVAGLLSLSTARDLLNGDMMALKPGWIDFAVAYPTVFAVLIVLLTLVFGGSFVALLDAA</sequence>
<keyword evidence="1" id="KW-0812">Transmembrane</keyword>
<organism evidence="2 3">
    <name type="scientific">Natronorubrum aibiense</name>
    <dbReference type="NCBI Taxonomy" id="348826"/>
    <lineage>
        <taxon>Archaea</taxon>
        <taxon>Methanobacteriati</taxon>
        <taxon>Methanobacteriota</taxon>
        <taxon>Stenosarchaea group</taxon>
        <taxon>Halobacteria</taxon>
        <taxon>Halobacteriales</taxon>
        <taxon>Natrialbaceae</taxon>
        <taxon>Natronorubrum</taxon>
    </lineage>
</organism>
<keyword evidence="1" id="KW-1133">Transmembrane helix</keyword>
<dbReference type="Proteomes" id="UP000326170">
    <property type="component" value="Chromosome"/>
</dbReference>
<dbReference type="AlphaFoldDB" id="A0A5P9P0J4"/>